<dbReference type="Gene3D" id="2.40.30.170">
    <property type="match status" value="1"/>
</dbReference>
<evidence type="ECO:0000256" key="3">
    <source>
        <dbReference type="SAM" id="MobiDB-lite"/>
    </source>
</evidence>
<dbReference type="InterPro" id="IPR006143">
    <property type="entry name" value="RND_pump_MFP"/>
</dbReference>
<name>A0A5J5GKY9_9RHOB</name>
<dbReference type="EMBL" id="VYQE01000002">
    <property type="protein sequence ID" value="KAA9008931.1"/>
    <property type="molecule type" value="Genomic_DNA"/>
</dbReference>
<comment type="similarity">
    <text evidence="1">Belongs to the membrane fusion protein (MFP) (TC 8.A.1) family.</text>
</comment>
<dbReference type="GO" id="GO:0015562">
    <property type="term" value="F:efflux transmembrane transporter activity"/>
    <property type="evidence" value="ECO:0007669"/>
    <property type="project" value="TreeGrafter"/>
</dbReference>
<comment type="caution">
    <text evidence="5">The sequence shown here is derived from an EMBL/GenBank/DDBJ whole genome shotgun (WGS) entry which is preliminary data.</text>
</comment>
<feature type="transmembrane region" description="Helical" evidence="4">
    <location>
        <begin position="93"/>
        <end position="113"/>
    </location>
</feature>
<accession>A0A5J5GKY9</accession>
<gene>
    <name evidence="5" type="ORF">F3S47_06620</name>
</gene>
<dbReference type="PANTHER" id="PTHR30469:SF15">
    <property type="entry name" value="HLYD FAMILY OF SECRETION PROTEINS"/>
    <property type="match status" value="1"/>
</dbReference>
<evidence type="ECO:0000313" key="5">
    <source>
        <dbReference type="EMBL" id="KAA9008931.1"/>
    </source>
</evidence>
<dbReference type="PANTHER" id="PTHR30469">
    <property type="entry name" value="MULTIDRUG RESISTANCE PROTEIN MDTA"/>
    <property type="match status" value="1"/>
</dbReference>
<organism evidence="5 6">
    <name type="scientific">Histidinibacterium aquaticum</name>
    <dbReference type="NCBI Taxonomy" id="2613962"/>
    <lineage>
        <taxon>Bacteria</taxon>
        <taxon>Pseudomonadati</taxon>
        <taxon>Pseudomonadota</taxon>
        <taxon>Alphaproteobacteria</taxon>
        <taxon>Rhodobacterales</taxon>
        <taxon>Paracoccaceae</taxon>
        <taxon>Histidinibacterium</taxon>
    </lineage>
</organism>
<reference evidence="5 6" key="1">
    <citation type="submission" date="2019-09" db="EMBL/GenBank/DDBJ databases">
        <authorList>
            <person name="Park J.-S."/>
            <person name="Choi H.-J."/>
        </authorList>
    </citation>
    <scope>NUCLEOTIDE SEQUENCE [LARGE SCALE GENOMIC DNA]</scope>
    <source>
        <strain evidence="5 6">176SS1-4</strain>
    </source>
</reference>
<dbReference type="Proteomes" id="UP000326554">
    <property type="component" value="Unassembled WGS sequence"/>
</dbReference>
<dbReference type="Gene3D" id="2.40.50.100">
    <property type="match status" value="1"/>
</dbReference>
<evidence type="ECO:0000256" key="2">
    <source>
        <dbReference type="SAM" id="Coils"/>
    </source>
</evidence>
<evidence type="ECO:0000256" key="1">
    <source>
        <dbReference type="ARBA" id="ARBA00009477"/>
    </source>
</evidence>
<evidence type="ECO:0000313" key="6">
    <source>
        <dbReference type="Proteomes" id="UP000326554"/>
    </source>
</evidence>
<keyword evidence="4" id="KW-1133">Transmembrane helix</keyword>
<dbReference type="Gene3D" id="1.10.287.470">
    <property type="entry name" value="Helix hairpin bin"/>
    <property type="match status" value="1"/>
</dbReference>
<dbReference type="GO" id="GO:1990281">
    <property type="term" value="C:efflux pump complex"/>
    <property type="evidence" value="ECO:0007669"/>
    <property type="project" value="TreeGrafter"/>
</dbReference>
<dbReference type="SUPFAM" id="SSF111369">
    <property type="entry name" value="HlyD-like secretion proteins"/>
    <property type="match status" value="1"/>
</dbReference>
<feature type="coiled-coil region" evidence="2">
    <location>
        <begin position="193"/>
        <end position="220"/>
    </location>
</feature>
<keyword evidence="4" id="KW-0812">Transmembrane</keyword>
<dbReference type="AlphaFoldDB" id="A0A5J5GKY9"/>
<sequence length="532" mass="55980">MGSLWIFPTARESRDATGTRRCATSARRQSSARIHPRRADIRCVCRPQPRPRQPCRASLTTGPAHVSVLDDRCPGPRCPGIIAERSRVVLGRVVTLLLSLALAGVGGFGFWLLSQGSGGAAQGRDVQPRAPLVETERAEVPDAPPTISQTAFLRPYREVDAAFEVQGRIDSVSGDFEVGNTVEEGAVLATIDRERLRANVAQAEADLRAAQASASEAEQAFQRQDELEDRGVAAEATLEEVRAARTTAQAQVDVAAAAVEAARIDLRSAELTAPFDAYVTARSASEGQIVSPGQAIGTLVRADIARLVVGLSDRQAQALDDLSELAGTEVTIRRAGGDGRVLRRGRVVDVDVRIDEATRLTNLLVNVADPFGDAPVRLGELLVVEIPFLTDDPLVAVPSRAVKDGRRVWVVTPEEELASRDVSVALRTDETVYLSDAADLEGARLMTTDLAGASDGMEVRVADGESSPSAGSSGGPEATSEDADRGATTGGDRSVDEEGGRTAPSEDEPASSRTGGLEPGAPTSFGPAGTEG</sequence>
<evidence type="ECO:0000256" key="4">
    <source>
        <dbReference type="SAM" id="Phobius"/>
    </source>
</evidence>
<proteinExistence type="inferred from homology"/>
<dbReference type="NCBIfam" id="TIGR01730">
    <property type="entry name" value="RND_mfp"/>
    <property type="match status" value="1"/>
</dbReference>
<feature type="region of interest" description="Disordered" evidence="3">
    <location>
        <begin position="461"/>
        <end position="532"/>
    </location>
</feature>
<keyword evidence="4" id="KW-0472">Membrane</keyword>
<keyword evidence="2" id="KW-0175">Coiled coil</keyword>
<protein>
    <submittedName>
        <fullName evidence="5">Efflux RND transporter periplasmic adaptor subunit</fullName>
    </submittedName>
</protein>
<feature type="compositionally biased region" description="Low complexity" evidence="3">
    <location>
        <begin position="464"/>
        <end position="478"/>
    </location>
</feature>
<keyword evidence="6" id="KW-1185">Reference proteome</keyword>